<evidence type="ECO:0000313" key="2">
    <source>
        <dbReference type="EMBL" id="CAK9068050.1"/>
    </source>
</evidence>
<accession>A0ABP0NW74</accession>
<comment type="caution">
    <text evidence="2">The sequence shown here is derived from an EMBL/GenBank/DDBJ whole genome shotgun (WGS) entry which is preliminary data.</text>
</comment>
<proteinExistence type="predicted"/>
<dbReference type="EMBL" id="CAXAMN010022287">
    <property type="protein sequence ID" value="CAK9068050.1"/>
    <property type="molecule type" value="Genomic_DNA"/>
</dbReference>
<reference evidence="2 3" key="1">
    <citation type="submission" date="2024-02" db="EMBL/GenBank/DDBJ databases">
        <authorList>
            <person name="Chen Y."/>
            <person name="Shah S."/>
            <person name="Dougan E. K."/>
            <person name="Thang M."/>
            <person name="Chan C."/>
        </authorList>
    </citation>
    <scope>NUCLEOTIDE SEQUENCE [LARGE SCALE GENOMIC DNA]</scope>
</reference>
<feature type="non-terminal residue" evidence="2">
    <location>
        <position position="1"/>
    </location>
</feature>
<organism evidence="2 3">
    <name type="scientific">Durusdinium trenchii</name>
    <dbReference type="NCBI Taxonomy" id="1381693"/>
    <lineage>
        <taxon>Eukaryota</taxon>
        <taxon>Sar</taxon>
        <taxon>Alveolata</taxon>
        <taxon>Dinophyceae</taxon>
        <taxon>Suessiales</taxon>
        <taxon>Symbiodiniaceae</taxon>
        <taxon>Durusdinium</taxon>
    </lineage>
</organism>
<evidence type="ECO:0000256" key="1">
    <source>
        <dbReference type="SAM" id="MobiDB-lite"/>
    </source>
</evidence>
<sequence>GKTLPPADTRYLKKGVPSKAEKSTDTSRQRVVSYLQSIYESVAETLPDVRDETCEFDSDAVMVDVPELVDPYVKAMSAPSESKSRVEQGVKLKPKPKVRTRKQSIELNTVRKHAQEDRRAFLSVGVPVQLTGIGGARAPHVFEMDRRESLGDLAVLFVIYGAADRFWQLPHHPNDVLIRTRHNMADDSYTYFGLYYPYAVAKVRLPLGLPAGIAPLNPITDEFKKDLAKHIPAMRNLGLNAAADYLLAWSNGSMPLEPLLEVRALGKPSGDRKAQNQVLHYVGCARKRIVLESAARAWARGVPWAEALKISRAAISKADAAAKALPKRRPRP</sequence>
<evidence type="ECO:0000313" key="3">
    <source>
        <dbReference type="Proteomes" id="UP001642484"/>
    </source>
</evidence>
<protein>
    <submittedName>
        <fullName evidence="2">Uncharacterized protein</fullName>
    </submittedName>
</protein>
<dbReference type="Proteomes" id="UP001642484">
    <property type="component" value="Unassembled WGS sequence"/>
</dbReference>
<gene>
    <name evidence="2" type="ORF">CCMP2556_LOCUS33421</name>
</gene>
<name>A0ABP0NW74_9DINO</name>
<keyword evidence="3" id="KW-1185">Reference proteome</keyword>
<feature type="region of interest" description="Disordered" evidence="1">
    <location>
        <begin position="1"/>
        <end position="27"/>
    </location>
</feature>